<proteinExistence type="predicted"/>
<dbReference type="EMBL" id="WMEZ01000001">
    <property type="protein sequence ID" value="MYL48290.1"/>
    <property type="molecule type" value="Genomic_DNA"/>
</dbReference>
<gene>
    <name evidence="1" type="ORF">GLV98_02290</name>
</gene>
<organism evidence="1 2">
    <name type="scientific">Halobacillus litoralis</name>
    <dbReference type="NCBI Taxonomy" id="45668"/>
    <lineage>
        <taxon>Bacteria</taxon>
        <taxon>Bacillati</taxon>
        <taxon>Bacillota</taxon>
        <taxon>Bacilli</taxon>
        <taxon>Bacillales</taxon>
        <taxon>Bacillaceae</taxon>
        <taxon>Halobacillus</taxon>
    </lineage>
</organism>
<accession>A0A845DZ32</accession>
<comment type="caution">
    <text evidence="1">The sequence shown here is derived from an EMBL/GenBank/DDBJ whole genome shotgun (WGS) entry which is preliminary data.</text>
</comment>
<dbReference type="OrthoDB" id="510867at2"/>
<evidence type="ECO:0000313" key="1">
    <source>
        <dbReference type="EMBL" id="MYL48290.1"/>
    </source>
</evidence>
<dbReference type="Proteomes" id="UP000447393">
    <property type="component" value="Unassembled WGS sequence"/>
</dbReference>
<reference evidence="1 2" key="1">
    <citation type="submission" date="2019-11" db="EMBL/GenBank/DDBJ databases">
        <title>Genome sequences of 17 halophilic strains isolated from different environments.</title>
        <authorList>
            <person name="Furrow R.E."/>
        </authorList>
    </citation>
    <scope>NUCLEOTIDE SEQUENCE [LARGE SCALE GENOMIC DNA]</scope>
    <source>
        <strain evidence="1 2">22505_10_Sand</strain>
    </source>
</reference>
<sequence>MLRKPFHARCDDRTRLSSLHPVAGDAGDWFPRDILEQFSLSAVGFDFFVNWSNYKLSDEYWVKRILSEEELSNVNDEILEGLIYACDSKEFVEDLARIPQGSVKYLIFRESTDWNNLDEGDFPILKVNINSEGRVDGFDRLNIYQLMEQIQFLSGGPVHVGGKGLIYSTSRLECYLSRTDSAWPGDVDLVLLDKEKNPFAIIEFKKHTLTEDIENHKFERYYSNGKDTRKYNRLAILKENMGNDIPLYILYYPTKEKFDYVLFEEATGGYGSLEAGNCYGLDLPTNKSEQTQFISNIVDIIKKEQYI</sequence>
<name>A0A845DZ32_9BACI</name>
<dbReference type="AlphaFoldDB" id="A0A845DZ32"/>
<evidence type="ECO:0000313" key="2">
    <source>
        <dbReference type="Proteomes" id="UP000447393"/>
    </source>
</evidence>
<protein>
    <submittedName>
        <fullName evidence="1">Uncharacterized protein</fullName>
    </submittedName>
</protein>
<dbReference type="RefSeq" id="WP_160911703.1">
    <property type="nucleotide sequence ID" value="NZ_WMEZ01000001.1"/>
</dbReference>